<dbReference type="EMBL" id="CP003021">
    <property type="protein sequence ID" value="AEM68752.1"/>
    <property type="molecule type" value="Genomic_DNA"/>
</dbReference>
<evidence type="ECO:0000313" key="2">
    <source>
        <dbReference type="Proteomes" id="UP000008907"/>
    </source>
</evidence>
<protein>
    <submittedName>
        <fullName evidence="1">Uncharacterized protein</fullName>
    </submittedName>
</protein>
<organism evidence="1 2">
    <name type="scientific">Mycoplasma putrefaciens (strain ATCC 15718 / NCTC 10155 / C30 KS-1 / KS-1)</name>
    <dbReference type="NCBI Taxonomy" id="743965"/>
    <lineage>
        <taxon>Bacteria</taxon>
        <taxon>Bacillati</taxon>
        <taxon>Mycoplasmatota</taxon>
        <taxon>Mollicutes</taxon>
        <taxon>Mycoplasmataceae</taxon>
        <taxon>Mycoplasma</taxon>
    </lineage>
</organism>
<dbReference type="KEGG" id="mpf:MPUT_0376"/>
<dbReference type="NCBIfam" id="TIGR04313">
    <property type="entry name" value="aro_clust_Mycop"/>
    <property type="match status" value="1"/>
</dbReference>
<reference evidence="1 2" key="1">
    <citation type="journal article" date="2011" name="J. Bacteriol.">
        <title>Genome Sequence of Mycoplasma putrefaciens Type Strain KS1.</title>
        <authorList>
            <person name="Calcutt M.J."/>
            <person name="Foecking M.F."/>
        </authorList>
    </citation>
    <scope>NUCLEOTIDE SEQUENCE [LARGE SCALE GENOMIC DNA]</scope>
    <source>
        <strain evidence="2">ATCC 15718 / NCTC 10155 / C30 KS-1 / KS-1</strain>
    </source>
</reference>
<accession>A0A7U3ZSK2</accession>
<dbReference type="Proteomes" id="UP000008907">
    <property type="component" value="Chromosome"/>
</dbReference>
<sequence>MKKLLLASSLIIFTAIGISSSNTFRVNKLQTNTNFKLEEFKNKLSENPHIRTILNTVFKNQEAEKQNYILSQENRFVNAFTDFKYALTSYPLFISNTIDDEVNTQYREVMKKAKETIKNNLHLHWYWILNNINKFAFTFNPYADFYTSSSYDKYLFEQVIKKFNSPLIKINDKQPSELITINIKNLDKVDQYKEKQVFYLIYDQNKAIKLVKYQTKNDNKINIEMHPDLFIILNHKNIQKELEDLENKIHQSRANNLDKFLETEKEKFENSEVDQVQKEFINQEYEIWKPVIDKLDWRIKSIFNEYNIGFKKIVNVLTSDLKTNNGSESKISSSWTKFKNNLDNLKNKMPNQEKIKSQFIAIFKEQDKSNEIQTVVKNLKTYIEKRTNLISNLENKINQLKVKPKPTFHENLIYKKFLNSDNKFYEFLAINQYTQSLITSLNSINQIDNKKENSESKIKIFRFSLRNVYE</sequence>
<dbReference type="RefSeq" id="WP_014035108.1">
    <property type="nucleotide sequence ID" value="NC_015946.1"/>
</dbReference>
<dbReference type="AlphaFoldDB" id="A0A7U3ZSK2"/>
<proteinExistence type="predicted"/>
<gene>
    <name evidence="1" type="ordered locus">MPUT_0376</name>
</gene>
<name>A0A7U3ZSK2_MYCPK</name>
<dbReference type="InterPro" id="IPR027593">
    <property type="entry name" value="Aro_clust"/>
</dbReference>
<evidence type="ECO:0000313" key="1">
    <source>
        <dbReference type="EMBL" id="AEM68752.1"/>
    </source>
</evidence>